<organism evidence="1">
    <name type="scientific">Anguilla anguilla</name>
    <name type="common">European freshwater eel</name>
    <name type="synonym">Muraena anguilla</name>
    <dbReference type="NCBI Taxonomy" id="7936"/>
    <lineage>
        <taxon>Eukaryota</taxon>
        <taxon>Metazoa</taxon>
        <taxon>Chordata</taxon>
        <taxon>Craniata</taxon>
        <taxon>Vertebrata</taxon>
        <taxon>Euteleostomi</taxon>
        <taxon>Actinopterygii</taxon>
        <taxon>Neopterygii</taxon>
        <taxon>Teleostei</taxon>
        <taxon>Anguilliformes</taxon>
        <taxon>Anguillidae</taxon>
        <taxon>Anguilla</taxon>
    </lineage>
</organism>
<reference evidence="1" key="1">
    <citation type="submission" date="2014-11" db="EMBL/GenBank/DDBJ databases">
        <authorList>
            <person name="Amaro Gonzalez C."/>
        </authorList>
    </citation>
    <scope>NUCLEOTIDE SEQUENCE</scope>
</reference>
<dbReference type="AlphaFoldDB" id="A0A0E9Y2D6"/>
<sequence>MYLSDWLQKYSLGTLHTDAVHLCLSQIHTVTKTAVHKNINHNLKYTSGYRVLVKKIF</sequence>
<evidence type="ECO:0000313" key="1">
    <source>
        <dbReference type="EMBL" id="JAI08356.1"/>
    </source>
</evidence>
<accession>A0A0E9Y2D6</accession>
<name>A0A0E9Y2D6_ANGAN</name>
<proteinExistence type="predicted"/>
<dbReference type="EMBL" id="GBXM01000222">
    <property type="protein sequence ID" value="JAI08356.1"/>
    <property type="molecule type" value="Transcribed_RNA"/>
</dbReference>
<protein>
    <submittedName>
        <fullName evidence="1">Uncharacterized protein</fullName>
    </submittedName>
</protein>
<reference evidence="1" key="2">
    <citation type="journal article" date="2015" name="Fish Shellfish Immunol.">
        <title>Early steps in the European eel (Anguilla anguilla)-Vibrio vulnificus interaction in the gills: Role of the RtxA13 toxin.</title>
        <authorList>
            <person name="Callol A."/>
            <person name="Pajuelo D."/>
            <person name="Ebbesson L."/>
            <person name="Teles M."/>
            <person name="MacKenzie S."/>
            <person name="Amaro C."/>
        </authorList>
    </citation>
    <scope>NUCLEOTIDE SEQUENCE</scope>
</reference>